<evidence type="ECO:0008006" key="4">
    <source>
        <dbReference type="Google" id="ProtNLM"/>
    </source>
</evidence>
<name>A0ABR8VML3_9BACI</name>
<reference evidence="2 3" key="1">
    <citation type="submission" date="2020-08" db="EMBL/GenBank/DDBJ databases">
        <title>A Genomic Blueprint of the Chicken Gut Microbiome.</title>
        <authorList>
            <person name="Gilroy R."/>
            <person name="Ravi A."/>
            <person name="Getino M."/>
            <person name="Pursley I."/>
            <person name="Horton D.L."/>
            <person name="Alikhan N.-F."/>
            <person name="Baker D."/>
            <person name="Gharbi K."/>
            <person name="Hall N."/>
            <person name="Watson M."/>
            <person name="Adriaenssens E.M."/>
            <person name="Foster-Nyarko E."/>
            <person name="Jarju S."/>
            <person name="Secka A."/>
            <person name="Antonio M."/>
            <person name="Oren A."/>
            <person name="Chaudhuri R."/>
            <person name="La Ragione R.M."/>
            <person name="Hildebrand F."/>
            <person name="Pallen M.J."/>
        </authorList>
    </citation>
    <scope>NUCLEOTIDE SEQUENCE [LARGE SCALE GENOMIC DNA]</scope>
    <source>
        <strain evidence="2 3">Sa1BUA2</strain>
    </source>
</reference>
<dbReference type="EMBL" id="JACSPV010000022">
    <property type="protein sequence ID" value="MBD8005997.1"/>
    <property type="molecule type" value="Genomic_DNA"/>
</dbReference>
<dbReference type="Proteomes" id="UP000648182">
    <property type="component" value="Unassembled WGS sequence"/>
</dbReference>
<organism evidence="2 3">
    <name type="scientific">Bacillus norwichensis</name>
    <dbReference type="NCBI Taxonomy" id="2762217"/>
    <lineage>
        <taxon>Bacteria</taxon>
        <taxon>Bacillati</taxon>
        <taxon>Bacillota</taxon>
        <taxon>Bacilli</taxon>
        <taxon>Bacillales</taxon>
        <taxon>Bacillaceae</taxon>
        <taxon>Bacillus</taxon>
    </lineage>
</organism>
<dbReference type="RefSeq" id="WP_191813463.1">
    <property type="nucleotide sequence ID" value="NZ_JACSPV010000022.1"/>
</dbReference>
<feature type="compositionally biased region" description="Basic and acidic residues" evidence="1">
    <location>
        <begin position="204"/>
        <end position="216"/>
    </location>
</feature>
<feature type="non-terminal residue" evidence="2">
    <location>
        <position position="361"/>
    </location>
</feature>
<feature type="compositionally biased region" description="Basic and acidic residues" evidence="1">
    <location>
        <begin position="128"/>
        <end position="138"/>
    </location>
</feature>
<comment type="caution">
    <text evidence="2">The sequence shown here is derived from an EMBL/GenBank/DDBJ whole genome shotgun (WGS) entry which is preliminary data.</text>
</comment>
<feature type="region of interest" description="Disordered" evidence="1">
    <location>
        <begin position="204"/>
        <end position="361"/>
    </location>
</feature>
<protein>
    <recommendedName>
        <fullName evidence="4">Cell division protein FtsK</fullName>
    </recommendedName>
</protein>
<evidence type="ECO:0000256" key="1">
    <source>
        <dbReference type="SAM" id="MobiDB-lite"/>
    </source>
</evidence>
<feature type="compositionally biased region" description="Polar residues" evidence="1">
    <location>
        <begin position="236"/>
        <end position="248"/>
    </location>
</feature>
<keyword evidence="3" id="KW-1185">Reference proteome</keyword>
<feature type="region of interest" description="Disordered" evidence="1">
    <location>
        <begin position="56"/>
        <end position="138"/>
    </location>
</feature>
<sequence>MHWWKKFLSNFFSDKTIDEQTEWNIENNQKNNHKNEQHEMKTRMIYQYPKGEFRFPLIKDQPDNSISGKQKQTIKRQPKEERRTVEKKQNRQADRRPTEQTRRKVEPKNSQPFEPTHIPSPIYGFNRPIERKVSPKPHIPEFELNDIQSKLRGGKAEQEIEKIENVTEKAILKDQPWKTETDEIEKNKLGSQHNDLVIKTWGQHRETSEEFEEKTSEILQKGSQEQDGAHDEDNLIVQTRTELDTTPASIEEIDETATPGLTREIVEPENSLSSEDSEKTDAPVLIEAPTEQANSASAEAISEPENQLLSKESEKTLESVYTEEPAVSANLASTEEIVEPENSLSSEDSEKTDAPVLIEAP</sequence>
<gene>
    <name evidence="2" type="ORF">H9631_13010</name>
</gene>
<evidence type="ECO:0000313" key="2">
    <source>
        <dbReference type="EMBL" id="MBD8005997.1"/>
    </source>
</evidence>
<evidence type="ECO:0000313" key="3">
    <source>
        <dbReference type="Proteomes" id="UP000648182"/>
    </source>
</evidence>
<feature type="compositionally biased region" description="Basic and acidic residues" evidence="1">
    <location>
        <begin position="77"/>
        <end position="107"/>
    </location>
</feature>
<accession>A0ABR8VML3</accession>
<proteinExistence type="predicted"/>